<dbReference type="EMBL" id="RDQH01000327">
    <property type="protein sequence ID" value="RXI09314.1"/>
    <property type="molecule type" value="Genomic_DNA"/>
</dbReference>
<evidence type="ECO:0000313" key="3">
    <source>
        <dbReference type="Proteomes" id="UP000290289"/>
    </source>
</evidence>
<dbReference type="KEGG" id="mdm:103432651"/>
<dbReference type="PROSITE" id="PS50004">
    <property type="entry name" value="C2"/>
    <property type="match status" value="1"/>
</dbReference>
<dbReference type="Proteomes" id="UP000290289">
    <property type="component" value="Chromosome 1"/>
</dbReference>
<evidence type="ECO:0000313" key="2">
    <source>
        <dbReference type="EMBL" id="RXI09314.1"/>
    </source>
</evidence>
<dbReference type="PANTHER" id="PTHR35503">
    <property type="entry name" value="OSJNBA0006M15.15 PROTEIN"/>
    <property type="match status" value="1"/>
</dbReference>
<proteinExistence type="predicted"/>
<dbReference type="InterPro" id="IPR000008">
    <property type="entry name" value="C2_dom"/>
</dbReference>
<organism evidence="2 3">
    <name type="scientific">Malus domestica</name>
    <name type="common">Apple</name>
    <name type="synonym">Pyrus malus</name>
    <dbReference type="NCBI Taxonomy" id="3750"/>
    <lineage>
        <taxon>Eukaryota</taxon>
        <taxon>Viridiplantae</taxon>
        <taxon>Streptophyta</taxon>
        <taxon>Embryophyta</taxon>
        <taxon>Tracheophyta</taxon>
        <taxon>Spermatophyta</taxon>
        <taxon>Magnoliopsida</taxon>
        <taxon>eudicotyledons</taxon>
        <taxon>Gunneridae</taxon>
        <taxon>Pentapetalae</taxon>
        <taxon>rosids</taxon>
        <taxon>fabids</taxon>
        <taxon>Rosales</taxon>
        <taxon>Rosaceae</taxon>
        <taxon>Amygdaloideae</taxon>
        <taxon>Maleae</taxon>
        <taxon>Malus</taxon>
    </lineage>
</organism>
<name>A0A498KS90_MALDO</name>
<dbReference type="SMR" id="A0A498KS90"/>
<comment type="caution">
    <text evidence="2">The sequence shown here is derived from an EMBL/GenBank/DDBJ whole genome shotgun (WGS) entry which is preliminary data.</text>
</comment>
<dbReference type="InterPro" id="IPR035892">
    <property type="entry name" value="C2_domain_sf"/>
</dbReference>
<protein>
    <recommendedName>
        <fullName evidence="1">C2 domain-containing protein</fullName>
    </recommendedName>
</protein>
<evidence type="ECO:0000259" key="1">
    <source>
        <dbReference type="PROSITE" id="PS50004"/>
    </source>
</evidence>
<dbReference type="SUPFAM" id="SSF49562">
    <property type="entry name" value="C2 domain (Calcium/lipid-binding domain, CaLB)"/>
    <property type="match status" value="1"/>
</dbReference>
<dbReference type="AlphaFoldDB" id="A0A498KS90"/>
<dbReference type="OrthoDB" id="687396at2759"/>
<dbReference type="PANTHER" id="PTHR35503:SF2">
    <property type="entry name" value="OS04G0455700 PROTEIN"/>
    <property type="match status" value="1"/>
</dbReference>
<reference evidence="2 3" key="1">
    <citation type="submission" date="2018-10" db="EMBL/GenBank/DDBJ databases">
        <title>A high-quality apple genome assembly.</title>
        <authorList>
            <person name="Hu J."/>
        </authorList>
    </citation>
    <scope>NUCLEOTIDE SEQUENCE [LARGE SCALE GENOMIC DNA]</scope>
    <source>
        <strain evidence="3">cv. HFTH1</strain>
        <tissue evidence="2">Young leaf</tissue>
    </source>
</reference>
<keyword evidence="3" id="KW-1185">Reference proteome</keyword>
<accession>A0A498KS90</accession>
<gene>
    <name evidence="2" type="ORF">DVH24_033931</name>
</gene>
<feature type="domain" description="C2" evidence="1">
    <location>
        <begin position="1"/>
        <end position="127"/>
    </location>
</feature>
<sequence length="203" mass="22902">MTPSNFSSLSCELKVMQAKNIEFKTTGNLFVRYSLSAGNNRRIMLNTREISAKSNHVWNESVSLECSGTEMRSMDNTLQQESVVFELRWRSTVPVFGRIGGSQLLGRAEVPWKDILESPSMELDQWVTVLPTTAHALEGVKPPKLQVGIKIQVQADHVEMEKKRQRNRRLKRWDECGCESGHGHGCICSDYEIFALAAALEGF</sequence>
<dbReference type="Gene3D" id="2.60.40.150">
    <property type="entry name" value="C2 domain"/>
    <property type="match status" value="1"/>
</dbReference>